<dbReference type="HOGENOM" id="CLU_010595_7_1_1"/>
<accession>A0A0A1TF19</accession>
<organism evidence="3 4">
    <name type="scientific">[Torrubiella] hemipterigena</name>
    <dbReference type="NCBI Taxonomy" id="1531966"/>
    <lineage>
        <taxon>Eukaryota</taxon>
        <taxon>Fungi</taxon>
        <taxon>Dikarya</taxon>
        <taxon>Ascomycota</taxon>
        <taxon>Pezizomycotina</taxon>
        <taxon>Sordariomycetes</taxon>
        <taxon>Hypocreomycetidae</taxon>
        <taxon>Hypocreales</taxon>
        <taxon>Clavicipitaceae</taxon>
        <taxon>Clavicipitaceae incertae sedis</taxon>
        <taxon>'Torrubiella' clade</taxon>
    </lineage>
</organism>
<dbReference type="PANTHER" id="PTHR43591">
    <property type="entry name" value="METHYLTRANSFERASE"/>
    <property type="match status" value="1"/>
</dbReference>
<keyword evidence="4" id="KW-1185">Reference proteome</keyword>
<protein>
    <submittedName>
        <fullName evidence="3">Uncharacterized protein</fullName>
    </submittedName>
</protein>
<dbReference type="Gene3D" id="3.40.50.150">
    <property type="entry name" value="Vaccinia Virus protein VP39"/>
    <property type="match status" value="1"/>
</dbReference>
<evidence type="ECO:0000313" key="4">
    <source>
        <dbReference type="Proteomes" id="UP000039046"/>
    </source>
</evidence>
<feature type="compositionally biased region" description="Polar residues" evidence="2">
    <location>
        <begin position="15"/>
        <end position="26"/>
    </location>
</feature>
<evidence type="ECO:0000256" key="1">
    <source>
        <dbReference type="ARBA" id="ARBA00038158"/>
    </source>
</evidence>
<feature type="compositionally biased region" description="Acidic residues" evidence="2">
    <location>
        <begin position="36"/>
        <end position="48"/>
    </location>
</feature>
<dbReference type="OrthoDB" id="2013972at2759"/>
<evidence type="ECO:0000256" key="2">
    <source>
        <dbReference type="SAM" id="MobiDB-lite"/>
    </source>
</evidence>
<proteinExistence type="inferred from homology"/>
<sequence>MQRQKSIEGVWGPSTIESGTSQSAFQPTDKRHSLEFEDMDDFSEQDPVSDDRSCSSASVLSAVYDSECIHGRYYHGYKLGRYPFPNDEMEQQREEIIHAIMMEIADGRLFYADAGEHPQKIIDIGTGTGTWAIDAADTHPSASVIGTDLSAIQPTWVPVNLRMFIDDCEEPDWLHGSGFDLIHYRGMAGSVRDFSKLVQKSYPHVKRGGWIEVQELVPIIRCDDESMTANDPLALFYKAYEAGMRQLGFNLHTPEDLVEVLKSAGLINVQCIQHKVPVGGWSEDPKLREIGLLNKAAISAGLGAMASKPMVALDLSLEHRKSITKYARLSLDNGRVHRYMTCCFVYGQRQVSPDGVA</sequence>
<feature type="region of interest" description="Disordered" evidence="2">
    <location>
        <begin position="1"/>
        <end position="53"/>
    </location>
</feature>
<dbReference type="PANTHER" id="PTHR43591:SF10">
    <property type="entry name" value="ABC TRANSMEMBRANE TYPE-1 DOMAIN-CONTAINING PROTEIN-RELATED"/>
    <property type="match status" value="1"/>
</dbReference>
<dbReference type="STRING" id="1531966.A0A0A1TF19"/>
<dbReference type="CDD" id="cd02440">
    <property type="entry name" value="AdoMet_MTases"/>
    <property type="match status" value="1"/>
</dbReference>
<comment type="similarity">
    <text evidence="1">Belongs to the methyltransferase superfamily. LaeA methyltransferase family.</text>
</comment>
<dbReference type="SUPFAM" id="SSF53335">
    <property type="entry name" value="S-adenosyl-L-methionine-dependent methyltransferases"/>
    <property type="match status" value="1"/>
</dbReference>
<dbReference type="InterPro" id="IPR029063">
    <property type="entry name" value="SAM-dependent_MTases_sf"/>
</dbReference>
<name>A0A0A1TF19_9HYPO</name>
<dbReference type="Proteomes" id="UP000039046">
    <property type="component" value="Unassembled WGS sequence"/>
</dbReference>
<dbReference type="GO" id="GO:0008168">
    <property type="term" value="F:methyltransferase activity"/>
    <property type="evidence" value="ECO:0007669"/>
    <property type="project" value="TreeGrafter"/>
</dbReference>
<dbReference type="EMBL" id="CDHN01000002">
    <property type="protein sequence ID" value="CEJ88820.1"/>
    <property type="molecule type" value="Genomic_DNA"/>
</dbReference>
<dbReference type="Pfam" id="PF13489">
    <property type="entry name" value="Methyltransf_23"/>
    <property type="match status" value="1"/>
</dbReference>
<reference evidence="3 4" key="1">
    <citation type="journal article" date="2015" name="Genome Announc.">
        <title>Draft Genome Sequence and Gene Annotation of the Entomopathogenic Fungus Verticillium hemipterigenum.</title>
        <authorList>
            <person name="Horn F."/>
            <person name="Habel A."/>
            <person name="Scharf D.H."/>
            <person name="Dworschak J."/>
            <person name="Brakhage A.A."/>
            <person name="Guthke R."/>
            <person name="Hertweck C."/>
            <person name="Linde J."/>
        </authorList>
    </citation>
    <scope>NUCLEOTIDE SEQUENCE [LARGE SCALE GENOMIC DNA]</scope>
</reference>
<dbReference type="AlphaFoldDB" id="A0A0A1TF19"/>
<gene>
    <name evidence="3" type="ORF">VHEMI04849</name>
</gene>
<evidence type="ECO:0000313" key="3">
    <source>
        <dbReference type="EMBL" id="CEJ88820.1"/>
    </source>
</evidence>